<accession>A0ABQ2G3V4</accession>
<dbReference type="CDD" id="cd17341">
    <property type="entry name" value="MFS_NRT2_like"/>
    <property type="match status" value="1"/>
</dbReference>
<dbReference type="Gene3D" id="1.20.1250.20">
    <property type="entry name" value="MFS general substrate transporter like domains"/>
    <property type="match status" value="1"/>
</dbReference>
<feature type="transmembrane region" description="Helical" evidence="6">
    <location>
        <begin position="275"/>
        <end position="295"/>
    </location>
</feature>
<dbReference type="EMBL" id="BMMI01000006">
    <property type="protein sequence ID" value="GGL73397.1"/>
    <property type="molecule type" value="Genomic_DNA"/>
</dbReference>
<feature type="transmembrane region" description="Helical" evidence="6">
    <location>
        <begin position="315"/>
        <end position="335"/>
    </location>
</feature>
<dbReference type="SUPFAM" id="SSF103473">
    <property type="entry name" value="MFS general substrate transporter"/>
    <property type="match status" value="1"/>
</dbReference>
<dbReference type="PANTHER" id="PTHR23515">
    <property type="entry name" value="HIGH-AFFINITY NITRATE TRANSPORTER 2.3"/>
    <property type="match status" value="1"/>
</dbReference>
<keyword evidence="4 6" id="KW-1133">Transmembrane helix</keyword>
<protein>
    <submittedName>
        <fullName evidence="7">MFS transporter</fullName>
    </submittedName>
</protein>
<keyword evidence="3 6" id="KW-0812">Transmembrane</keyword>
<sequence>MRGMYRTGHADAVVRKRPVPSVVPGAVPAGRAPADRPLTRDDLMTETQLHRPGAPAAAPPAGASPAPRGGRWIDEYTPEDPAFWASPQGKPVARRNLVWSVLAENIGFSVWQMFSVATAVLASIGYGFTSDQLFWLVATAGLVGAIMRVPYTFMPALLGGRNWTVVSAALLLVPVTMLVIAATTGQPYWFWVLTAITCGFGGGNFASSMANISFFYPDKEKGFALGLNAAGGNIGVAIIQLVGPLAVTAGTIAVIGGATGTTEGGDARYVQNVALIWVPFIVLAVVGAWFGMNNLSGAKANIADQAAIARRKQTWIMSFLYIGAFGSFIGFSGAFPLVLANEFAADTYRYAFLGPLVGSLSRPFGGWLADRVGGAKVTIVTFIGQAVAIGAAIAALGAGSFGGFLASFLVLFAVVGMTNGSTYRMIPIIYRAEAAAAHSADTPAQVLYRARRDTAAAVGIISAVGALGAVFIPRIVSESYLATGSVVTALGAFCGFYIACVAVTWAVYLRRGTLMQQAGV</sequence>
<proteinExistence type="inferred from homology"/>
<feature type="transmembrane region" description="Helical" evidence="6">
    <location>
        <begin position="404"/>
        <end position="423"/>
    </location>
</feature>
<evidence type="ECO:0000256" key="1">
    <source>
        <dbReference type="ARBA" id="ARBA00004141"/>
    </source>
</evidence>
<comment type="similarity">
    <text evidence="2">Belongs to the major facilitator superfamily. Nitrate/nitrite porter (TC 2.A.1.8) family.</text>
</comment>
<dbReference type="Proteomes" id="UP000648663">
    <property type="component" value="Unassembled WGS sequence"/>
</dbReference>
<feature type="transmembrane region" description="Helical" evidence="6">
    <location>
        <begin position="227"/>
        <end position="255"/>
    </location>
</feature>
<evidence type="ECO:0000256" key="6">
    <source>
        <dbReference type="SAM" id="Phobius"/>
    </source>
</evidence>
<comment type="subcellular location">
    <subcellularLocation>
        <location evidence="1">Membrane</location>
        <topology evidence="1">Multi-pass membrane protein</topology>
    </subcellularLocation>
</comment>
<dbReference type="InterPro" id="IPR011701">
    <property type="entry name" value="MFS"/>
</dbReference>
<feature type="transmembrane region" description="Helical" evidence="6">
    <location>
        <begin position="97"/>
        <end position="126"/>
    </location>
</feature>
<evidence type="ECO:0000256" key="2">
    <source>
        <dbReference type="ARBA" id="ARBA00008432"/>
    </source>
</evidence>
<keyword evidence="5 6" id="KW-0472">Membrane</keyword>
<feature type="transmembrane region" description="Helical" evidence="6">
    <location>
        <begin position="482"/>
        <end position="508"/>
    </location>
</feature>
<evidence type="ECO:0000313" key="7">
    <source>
        <dbReference type="EMBL" id="GGL73397.1"/>
    </source>
</evidence>
<feature type="transmembrane region" description="Helical" evidence="6">
    <location>
        <begin position="132"/>
        <end position="151"/>
    </location>
</feature>
<evidence type="ECO:0000256" key="4">
    <source>
        <dbReference type="ARBA" id="ARBA00022989"/>
    </source>
</evidence>
<feature type="transmembrane region" description="Helical" evidence="6">
    <location>
        <begin position="163"/>
        <end position="182"/>
    </location>
</feature>
<dbReference type="Pfam" id="PF07690">
    <property type="entry name" value="MFS_1"/>
    <property type="match status" value="1"/>
</dbReference>
<evidence type="ECO:0000256" key="5">
    <source>
        <dbReference type="ARBA" id="ARBA00023136"/>
    </source>
</evidence>
<evidence type="ECO:0000256" key="3">
    <source>
        <dbReference type="ARBA" id="ARBA00022692"/>
    </source>
</evidence>
<dbReference type="InterPro" id="IPR044772">
    <property type="entry name" value="NO3_transporter"/>
</dbReference>
<feature type="transmembrane region" description="Helical" evidence="6">
    <location>
        <begin position="188"/>
        <end position="206"/>
    </location>
</feature>
<dbReference type="InterPro" id="IPR036259">
    <property type="entry name" value="MFS_trans_sf"/>
</dbReference>
<comment type="caution">
    <text evidence="7">The sequence shown here is derived from an EMBL/GenBank/DDBJ whole genome shotgun (WGS) entry which is preliminary data.</text>
</comment>
<name>A0ABQ2G3V4_9ACTN</name>
<feature type="transmembrane region" description="Helical" evidence="6">
    <location>
        <begin position="455"/>
        <end position="476"/>
    </location>
</feature>
<gene>
    <name evidence="7" type="ORF">GCM10011589_31940</name>
</gene>
<reference evidence="8" key="1">
    <citation type="journal article" date="2019" name="Int. J. Syst. Evol. Microbiol.">
        <title>The Global Catalogue of Microorganisms (GCM) 10K type strain sequencing project: providing services to taxonomists for standard genome sequencing and annotation.</title>
        <authorList>
            <consortium name="The Broad Institute Genomics Platform"/>
            <consortium name="The Broad Institute Genome Sequencing Center for Infectious Disease"/>
            <person name="Wu L."/>
            <person name="Ma J."/>
        </authorList>
    </citation>
    <scope>NUCLEOTIDE SEQUENCE [LARGE SCALE GENOMIC DNA]</scope>
    <source>
        <strain evidence="8">CGMCC 4.5581</strain>
    </source>
</reference>
<keyword evidence="8" id="KW-1185">Reference proteome</keyword>
<evidence type="ECO:0000313" key="8">
    <source>
        <dbReference type="Proteomes" id="UP000648663"/>
    </source>
</evidence>
<organism evidence="7 8">
    <name type="scientific">Modestobacter marinus</name>
    <dbReference type="NCBI Taxonomy" id="477641"/>
    <lineage>
        <taxon>Bacteria</taxon>
        <taxon>Bacillati</taxon>
        <taxon>Actinomycetota</taxon>
        <taxon>Actinomycetes</taxon>
        <taxon>Geodermatophilales</taxon>
        <taxon>Geodermatophilaceae</taxon>
        <taxon>Modestobacter</taxon>
    </lineage>
</organism>